<dbReference type="InterPro" id="IPR007110">
    <property type="entry name" value="Ig-like_dom"/>
</dbReference>
<proteinExistence type="predicted"/>
<dbReference type="Proteomes" id="UP000747542">
    <property type="component" value="Unassembled WGS sequence"/>
</dbReference>
<dbReference type="InterPro" id="IPR013783">
    <property type="entry name" value="Ig-like_fold"/>
</dbReference>
<evidence type="ECO:0000313" key="4">
    <source>
        <dbReference type="Proteomes" id="UP000747542"/>
    </source>
</evidence>
<dbReference type="AlphaFoldDB" id="A0A8J5ND42"/>
<protein>
    <submittedName>
        <fullName evidence="3">Zwei Ig domain protein zig-5-like</fullName>
    </submittedName>
</protein>
<feature type="chain" id="PRO_5035204809" evidence="1">
    <location>
        <begin position="22"/>
        <end position="288"/>
    </location>
</feature>
<dbReference type="PROSITE" id="PS50835">
    <property type="entry name" value="IG_LIKE"/>
    <property type="match status" value="1"/>
</dbReference>
<dbReference type="EMBL" id="JAHLQT010001931">
    <property type="protein sequence ID" value="KAG7177567.1"/>
    <property type="molecule type" value="Genomic_DNA"/>
</dbReference>
<keyword evidence="1" id="KW-0732">Signal</keyword>
<accession>A0A8J5ND42</accession>
<gene>
    <name evidence="3" type="primary">zig-5-L</name>
    <name evidence="3" type="ORF">Hamer_G008203</name>
</gene>
<evidence type="ECO:0000256" key="1">
    <source>
        <dbReference type="SAM" id="SignalP"/>
    </source>
</evidence>
<reference evidence="3" key="1">
    <citation type="journal article" date="2021" name="Sci. Adv.">
        <title>The American lobster genome reveals insights on longevity, neural, and immune adaptations.</title>
        <authorList>
            <person name="Polinski J.M."/>
            <person name="Zimin A.V."/>
            <person name="Clark K.F."/>
            <person name="Kohn A.B."/>
            <person name="Sadowski N."/>
            <person name="Timp W."/>
            <person name="Ptitsyn A."/>
            <person name="Khanna P."/>
            <person name="Romanova D.Y."/>
            <person name="Williams P."/>
            <person name="Greenwood S.J."/>
            <person name="Moroz L.L."/>
            <person name="Walt D.R."/>
            <person name="Bodnar A.G."/>
        </authorList>
    </citation>
    <scope>NUCLEOTIDE SEQUENCE</scope>
    <source>
        <strain evidence="3">GMGI-L3</strain>
    </source>
</reference>
<feature type="domain" description="Ig-like" evidence="2">
    <location>
        <begin position="194"/>
        <end position="274"/>
    </location>
</feature>
<organism evidence="3 4">
    <name type="scientific">Homarus americanus</name>
    <name type="common">American lobster</name>
    <dbReference type="NCBI Taxonomy" id="6706"/>
    <lineage>
        <taxon>Eukaryota</taxon>
        <taxon>Metazoa</taxon>
        <taxon>Ecdysozoa</taxon>
        <taxon>Arthropoda</taxon>
        <taxon>Crustacea</taxon>
        <taxon>Multicrustacea</taxon>
        <taxon>Malacostraca</taxon>
        <taxon>Eumalacostraca</taxon>
        <taxon>Eucarida</taxon>
        <taxon>Decapoda</taxon>
        <taxon>Pleocyemata</taxon>
        <taxon>Astacidea</taxon>
        <taxon>Nephropoidea</taxon>
        <taxon>Nephropidae</taxon>
        <taxon>Homarus</taxon>
    </lineage>
</organism>
<evidence type="ECO:0000259" key="2">
    <source>
        <dbReference type="PROSITE" id="PS50835"/>
    </source>
</evidence>
<dbReference type="Gene3D" id="2.60.40.10">
    <property type="entry name" value="Immunoglobulins"/>
    <property type="match status" value="1"/>
</dbReference>
<dbReference type="SUPFAM" id="SSF48726">
    <property type="entry name" value="Immunoglobulin"/>
    <property type="match status" value="1"/>
</dbReference>
<feature type="signal peptide" evidence="1">
    <location>
        <begin position="1"/>
        <end position="21"/>
    </location>
</feature>
<dbReference type="InterPro" id="IPR036179">
    <property type="entry name" value="Ig-like_dom_sf"/>
</dbReference>
<name>A0A8J5ND42_HOMAM</name>
<comment type="caution">
    <text evidence="3">The sequence shown here is derived from an EMBL/GenBank/DDBJ whole genome shotgun (WGS) entry which is preliminary data.</text>
</comment>
<keyword evidence="4" id="KW-1185">Reference proteome</keyword>
<evidence type="ECO:0000313" key="3">
    <source>
        <dbReference type="EMBL" id="KAG7177567.1"/>
    </source>
</evidence>
<sequence length="288" mass="32610">MMVRLCVLVAIMVILMPGEWATEARSPFFLGFHPSPSQHVYSPYLHHERNNKLAGLRRRQDAVLRCDVVAPSGTHFVWYKNLNILHRQGAPQQELIHSQTQQETLEEQTNMVEQEDSDLVYDASSTSTSTSSSLLHYSSNVYIDCADEHDAAEYSLVVTTPSNNVHYRNFSIFLAERSQDGPNCLAASQMSFRPRIYQHSLMALAELGSSLILPCRAQGLHTAHAWQLNNTLLTWDHSNYMMLANGDLLIHQVEQGSLGRYTCRVTSTRIENVDDLIFTTVYPRALTL</sequence>